<dbReference type="Gene3D" id="3.40.1360.10">
    <property type="match status" value="1"/>
</dbReference>
<dbReference type="Pfam" id="PF13662">
    <property type="entry name" value="Toprim_4"/>
    <property type="match status" value="1"/>
</dbReference>
<dbReference type="PANTHER" id="PTHR30446:SF0">
    <property type="entry name" value="RECOMBINATION PROTEIN RECR"/>
    <property type="match status" value="1"/>
</dbReference>
<dbReference type="PROSITE" id="PS50880">
    <property type="entry name" value="TOPRIM"/>
    <property type="match status" value="1"/>
</dbReference>
<sequence length="200" mass="21801">MSGSRLFDDLVDALRVLPGVGAKSAMRMALHVLERDRERGAKLAKALALAIERVGHCKRCRNLSEEDVCNLCLSGARDSSLLCVVEGPQDLFAIEQATGFRGRYFVLHGRLSPIDGLGPNELGMPLLTERLDEGDVRELIIATNATVEGEVTAHYLSQMAVNRQIQATRLAHGVPLGGELEFVDRTTLAHAFGGRMPVER</sequence>
<reference evidence="9 10" key="2">
    <citation type="submission" date="2018-03" db="EMBL/GenBank/DDBJ databases">
        <authorList>
            <person name="Keele B.F."/>
        </authorList>
    </citation>
    <scope>NUCLEOTIDE SEQUENCE [LARGE SCALE GENOMIC DNA]</scope>
    <source>
        <strain evidence="9 10">D13</strain>
    </source>
</reference>
<dbReference type="GO" id="GO:0006310">
    <property type="term" value="P:DNA recombination"/>
    <property type="evidence" value="ECO:0007669"/>
    <property type="project" value="UniProtKB-UniRule"/>
</dbReference>
<proteinExistence type="inferred from homology"/>
<dbReference type="Pfam" id="PF02132">
    <property type="entry name" value="RecR_ZnF"/>
    <property type="match status" value="1"/>
</dbReference>
<evidence type="ECO:0000256" key="3">
    <source>
        <dbReference type="ARBA" id="ARBA00022771"/>
    </source>
</evidence>
<accession>A0A2P1PVS9</accession>
<dbReference type="SMART" id="SM00493">
    <property type="entry name" value="TOPRIM"/>
    <property type="match status" value="1"/>
</dbReference>
<dbReference type="CDD" id="cd01025">
    <property type="entry name" value="TOPRIM_recR"/>
    <property type="match status" value="1"/>
</dbReference>
<dbReference type="AlphaFoldDB" id="A0A2P1PVS9"/>
<dbReference type="OrthoDB" id="9802672at2"/>
<evidence type="ECO:0000256" key="2">
    <source>
        <dbReference type="ARBA" id="ARBA00022763"/>
    </source>
</evidence>
<evidence type="ECO:0000256" key="1">
    <source>
        <dbReference type="ARBA" id="ARBA00022723"/>
    </source>
</evidence>
<evidence type="ECO:0000259" key="8">
    <source>
        <dbReference type="PROSITE" id="PS50880"/>
    </source>
</evidence>
<keyword evidence="10" id="KW-1185">Reference proteome</keyword>
<comment type="similarity">
    <text evidence="7">Belongs to the RecR family.</text>
</comment>
<dbReference type="HAMAP" id="MF_00017">
    <property type="entry name" value="RecR"/>
    <property type="match status" value="1"/>
</dbReference>
<keyword evidence="6 7" id="KW-0234">DNA repair</keyword>
<evidence type="ECO:0000256" key="4">
    <source>
        <dbReference type="ARBA" id="ARBA00022833"/>
    </source>
</evidence>
<dbReference type="InterPro" id="IPR023627">
    <property type="entry name" value="Rcmb_RecR"/>
</dbReference>
<dbReference type="Proteomes" id="UP000241074">
    <property type="component" value="Chromosome"/>
</dbReference>
<dbReference type="SUPFAM" id="SSF111304">
    <property type="entry name" value="Recombination protein RecR"/>
    <property type="match status" value="1"/>
</dbReference>
<comment type="function">
    <text evidence="7">May play a role in DNA repair. It seems to be involved in an RecBC-independent recombinational process of DNA repair. It may act with RecF and RecO.</text>
</comment>
<reference evidence="9 10" key="1">
    <citation type="submission" date="2018-03" db="EMBL/GenBank/DDBJ databases">
        <title>Ahniella affigens gen. nov., sp. nov., a gammaproteobacterium isolated from sandy soil near a stream.</title>
        <authorList>
            <person name="Ko Y."/>
            <person name="Kim J.-H."/>
        </authorList>
    </citation>
    <scope>NUCLEOTIDE SEQUENCE [LARGE SCALE GENOMIC DNA]</scope>
    <source>
        <strain evidence="9 10">D13</strain>
    </source>
</reference>
<dbReference type="InterPro" id="IPR000093">
    <property type="entry name" value="DNA_Rcmb_RecR"/>
</dbReference>
<dbReference type="Gene3D" id="1.10.8.420">
    <property type="entry name" value="RecR Domain 1"/>
    <property type="match status" value="1"/>
</dbReference>
<gene>
    <name evidence="7" type="primary">recR</name>
    <name evidence="9" type="ORF">C7S18_18010</name>
</gene>
<keyword evidence="4 7" id="KW-0862">Zinc</keyword>
<dbReference type="RefSeq" id="WP_106892872.1">
    <property type="nucleotide sequence ID" value="NZ_CP027860.1"/>
</dbReference>
<dbReference type="GO" id="GO:0003677">
    <property type="term" value="F:DNA binding"/>
    <property type="evidence" value="ECO:0007669"/>
    <property type="project" value="UniProtKB-UniRule"/>
</dbReference>
<keyword evidence="2 7" id="KW-0227">DNA damage</keyword>
<feature type="domain" description="Toprim" evidence="8">
    <location>
        <begin position="80"/>
        <end position="175"/>
    </location>
</feature>
<organism evidence="9 10">
    <name type="scientific">Ahniella affigens</name>
    <dbReference type="NCBI Taxonomy" id="2021234"/>
    <lineage>
        <taxon>Bacteria</taxon>
        <taxon>Pseudomonadati</taxon>
        <taxon>Pseudomonadota</taxon>
        <taxon>Gammaproteobacteria</taxon>
        <taxon>Lysobacterales</taxon>
        <taxon>Rhodanobacteraceae</taxon>
        <taxon>Ahniella</taxon>
    </lineage>
</organism>
<dbReference type="PANTHER" id="PTHR30446">
    <property type="entry name" value="RECOMBINATION PROTEIN RECR"/>
    <property type="match status" value="1"/>
</dbReference>
<dbReference type="NCBIfam" id="TIGR00615">
    <property type="entry name" value="recR"/>
    <property type="match status" value="1"/>
</dbReference>
<dbReference type="GO" id="GO:0008270">
    <property type="term" value="F:zinc ion binding"/>
    <property type="evidence" value="ECO:0007669"/>
    <property type="project" value="UniProtKB-KW"/>
</dbReference>
<dbReference type="GO" id="GO:0006281">
    <property type="term" value="P:DNA repair"/>
    <property type="evidence" value="ECO:0007669"/>
    <property type="project" value="UniProtKB-UniRule"/>
</dbReference>
<evidence type="ECO:0000256" key="7">
    <source>
        <dbReference type="HAMAP-Rule" id="MF_00017"/>
    </source>
</evidence>
<evidence type="ECO:0000313" key="9">
    <source>
        <dbReference type="EMBL" id="AVP98953.1"/>
    </source>
</evidence>
<keyword evidence="3 7" id="KW-0863">Zinc-finger</keyword>
<protein>
    <recommendedName>
        <fullName evidence="7">Recombination protein RecR</fullName>
    </recommendedName>
</protein>
<evidence type="ECO:0000256" key="5">
    <source>
        <dbReference type="ARBA" id="ARBA00023172"/>
    </source>
</evidence>
<dbReference type="PROSITE" id="PS01300">
    <property type="entry name" value="RECR"/>
    <property type="match status" value="1"/>
</dbReference>
<name>A0A2P1PVS9_9GAMM</name>
<dbReference type="Pfam" id="PF21176">
    <property type="entry name" value="RecR_HhH"/>
    <property type="match status" value="1"/>
</dbReference>
<dbReference type="InterPro" id="IPR006171">
    <property type="entry name" value="TOPRIM_dom"/>
</dbReference>
<dbReference type="Gene3D" id="6.10.250.240">
    <property type="match status" value="1"/>
</dbReference>
<dbReference type="KEGG" id="xba:C7S18_18010"/>
<dbReference type="Pfam" id="PF21175">
    <property type="entry name" value="RecR_C"/>
    <property type="match status" value="1"/>
</dbReference>
<keyword evidence="5 7" id="KW-0233">DNA recombination</keyword>
<dbReference type="InterPro" id="IPR034137">
    <property type="entry name" value="TOPRIM_RecR"/>
</dbReference>
<feature type="zinc finger region" description="C4-type" evidence="7">
    <location>
        <begin position="57"/>
        <end position="72"/>
    </location>
</feature>
<dbReference type="EMBL" id="CP027860">
    <property type="protein sequence ID" value="AVP98953.1"/>
    <property type="molecule type" value="Genomic_DNA"/>
</dbReference>
<evidence type="ECO:0000256" key="6">
    <source>
        <dbReference type="ARBA" id="ARBA00023204"/>
    </source>
</evidence>
<dbReference type="InterPro" id="IPR015967">
    <property type="entry name" value="Rcmb_RecR_Znf"/>
</dbReference>
<evidence type="ECO:0000313" key="10">
    <source>
        <dbReference type="Proteomes" id="UP000241074"/>
    </source>
</evidence>
<keyword evidence="1 7" id="KW-0479">Metal-binding</keyword>